<dbReference type="AlphaFoldDB" id="A0A1W2C7A2"/>
<dbReference type="InterPro" id="IPR001387">
    <property type="entry name" value="Cro/C1-type_HTH"/>
</dbReference>
<dbReference type="GO" id="GO:0003677">
    <property type="term" value="F:DNA binding"/>
    <property type="evidence" value="ECO:0007669"/>
    <property type="project" value="InterPro"/>
</dbReference>
<dbReference type="CDD" id="cd00093">
    <property type="entry name" value="HTH_XRE"/>
    <property type="match status" value="1"/>
</dbReference>
<dbReference type="Proteomes" id="UP000192634">
    <property type="component" value="Unassembled WGS sequence"/>
</dbReference>
<reference evidence="1 2" key="1">
    <citation type="submission" date="2017-04" db="EMBL/GenBank/DDBJ databases">
        <authorList>
            <person name="Afonso C.L."/>
            <person name="Miller P.J."/>
            <person name="Scott M.A."/>
            <person name="Spackman E."/>
            <person name="Goraichik I."/>
            <person name="Dimitrov K.M."/>
            <person name="Suarez D.L."/>
            <person name="Swayne D.E."/>
        </authorList>
    </citation>
    <scope>NUCLEOTIDE SEQUENCE [LARGE SCALE GENOMIC DNA]</scope>
    <source>
        <strain evidence="1 2">CGMCC 1.12511</strain>
    </source>
</reference>
<dbReference type="EMBL" id="FWXN01000010">
    <property type="protein sequence ID" value="SMC81079.1"/>
    <property type="molecule type" value="Genomic_DNA"/>
</dbReference>
<gene>
    <name evidence="1" type="ORF">SAMN06296429_11087</name>
</gene>
<dbReference type="SUPFAM" id="SSF47413">
    <property type="entry name" value="lambda repressor-like DNA-binding domains"/>
    <property type="match status" value="1"/>
</dbReference>
<sequence>MPDPVDQAPPILAGMTPIATDAPMTAAEFRTMREQLGFSRAEMARFHNVSSQTIENWERVKGKNNYPVPAGVTVAMMLLWDQQTSTVGELTRQLKDSTKATLTLPIGNPTMPDGYWRSIAWLVMQTVPGVRVTYAGD</sequence>
<protein>
    <submittedName>
        <fullName evidence="1">Uncharacterized protein</fullName>
    </submittedName>
</protein>
<evidence type="ECO:0000313" key="2">
    <source>
        <dbReference type="Proteomes" id="UP000192634"/>
    </source>
</evidence>
<evidence type="ECO:0000313" key="1">
    <source>
        <dbReference type="EMBL" id="SMC81079.1"/>
    </source>
</evidence>
<name>A0A1W2C7A2_9MICO</name>
<proteinExistence type="predicted"/>
<organism evidence="1 2">
    <name type="scientific">Janibacter indicus</name>
    <dbReference type="NCBI Taxonomy" id="857417"/>
    <lineage>
        <taxon>Bacteria</taxon>
        <taxon>Bacillati</taxon>
        <taxon>Actinomycetota</taxon>
        <taxon>Actinomycetes</taxon>
        <taxon>Micrococcales</taxon>
        <taxon>Intrasporangiaceae</taxon>
        <taxon>Janibacter</taxon>
    </lineage>
</organism>
<dbReference type="InterPro" id="IPR010982">
    <property type="entry name" value="Lambda_DNA-bd_dom_sf"/>
</dbReference>
<dbReference type="Gene3D" id="1.10.260.40">
    <property type="entry name" value="lambda repressor-like DNA-binding domains"/>
    <property type="match status" value="1"/>
</dbReference>
<accession>A0A1W2C7A2</accession>